<feature type="non-terminal residue" evidence="2">
    <location>
        <position position="1"/>
    </location>
</feature>
<gene>
    <name evidence="2" type="ORF">MTR67_048833</name>
</gene>
<sequence length="108" mass="12554">FFRSIDQCSGLETGQDRLQWLGNSKGIFKVGASYRKLNLQNLQLLKWRWRAIWKAKIPYKVSCFVWLLAKKAVLTQENLMKRVIPLCSRSFSMGKLQEQSIICSSNVK</sequence>
<dbReference type="AlphaFoldDB" id="A0AAF0UYQ3"/>
<feature type="domain" description="Reverse transcriptase zinc-binding" evidence="1">
    <location>
        <begin position="28"/>
        <end position="97"/>
    </location>
</feature>
<keyword evidence="3" id="KW-1185">Reference proteome</keyword>
<evidence type="ECO:0000313" key="3">
    <source>
        <dbReference type="Proteomes" id="UP001234989"/>
    </source>
</evidence>
<reference evidence="2" key="1">
    <citation type="submission" date="2023-08" db="EMBL/GenBank/DDBJ databases">
        <title>A de novo genome assembly of Solanum verrucosum Schlechtendal, a Mexican diploid species geographically isolated from the other diploid A-genome species in potato relatives.</title>
        <authorList>
            <person name="Hosaka K."/>
        </authorList>
    </citation>
    <scope>NUCLEOTIDE SEQUENCE</scope>
    <source>
        <tissue evidence="2">Young leaves</tissue>
    </source>
</reference>
<proteinExistence type="predicted"/>
<protein>
    <recommendedName>
        <fullName evidence="1">Reverse transcriptase zinc-binding domain-containing protein</fullName>
    </recommendedName>
</protein>
<organism evidence="2 3">
    <name type="scientific">Solanum verrucosum</name>
    <dbReference type="NCBI Taxonomy" id="315347"/>
    <lineage>
        <taxon>Eukaryota</taxon>
        <taxon>Viridiplantae</taxon>
        <taxon>Streptophyta</taxon>
        <taxon>Embryophyta</taxon>
        <taxon>Tracheophyta</taxon>
        <taxon>Spermatophyta</taxon>
        <taxon>Magnoliopsida</taxon>
        <taxon>eudicotyledons</taxon>
        <taxon>Gunneridae</taxon>
        <taxon>Pentapetalae</taxon>
        <taxon>asterids</taxon>
        <taxon>lamiids</taxon>
        <taxon>Solanales</taxon>
        <taxon>Solanaceae</taxon>
        <taxon>Solanoideae</taxon>
        <taxon>Solaneae</taxon>
        <taxon>Solanum</taxon>
    </lineage>
</organism>
<dbReference type="Pfam" id="PF13966">
    <property type="entry name" value="zf-RVT"/>
    <property type="match status" value="1"/>
</dbReference>
<dbReference type="Proteomes" id="UP001234989">
    <property type="component" value="Chromosome 11"/>
</dbReference>
<accession>A0AAF0UYQ3</accession>
<dbReference type="InterPro" id="IPR026960">
    <property type="entry name" value="RVT-Znf"/>
</dbReference>
<dbReference type="EMBL" id="CP133622">
    <property type="protein sequence ID" value="WMV55448.1"/>
    <property type="molecule type" value="Genomic_DNA"/>
</dbReference>
<evidence type="ECO:0000313" key="2">
    <source>
        <dbReference type="EMBL" id="WMV55448.1"/>
    </source>
</evidence>
<name>A0AAF0UYQ3_SOLVR</name>
<evidence type="ECO:0000259" key="1">
    <source>
        <dbReference type="Pfam" id="PF13966"/>
    </source>
</evidence>